<protein>
    <recommendedName>
        <fullName evidence="3">16S rRNA (uracil(1498)-N(3))-methyltransferase</fullName>
        <ecNumber evidence="3">2.1.1.193</ecNumber>
    </recommendedName>
</protein>
<keyword evidence="4" id="KW-0963">Cytoplasm</keyword>
<dbReference type="GO" id="GO:0005737">
    <property type="term" value="C:cytoplasm"/>
    <property type="evidence" value="ECO:0007669"/>
    <property type="project" value="UniProtKB-SubCell"/>
</dbReference>
<name>A0A382X1Y9_9ZZZZ</name>
<dbReference type="SUPFAM" id="SSF75217">
    <property type="entry name" value="alpha/beta knot"/>
    <property type="match status" value="1"/>
</dbReference>
<keyword evidence="7" id="KW-0808">Transferase</keyword>
<evidence type="ECO:0000256" key="3">
    <source>
        <dbReference type="ARBA" id="ARBA00012328"/>
    </source>
</evidence>
<keyword evidence="5" id="KW-0698">rRNA processing</keyword>
<dbReference type="PANTHER" id="PTHR30027">
    <property type="entry name" value="RIBOSOMAL RNA SMALL SUBUNIT METHYLTRANSFERASE E"/>
    <property type="match status" value="1"/>
</dbReference>
<evidence type="ECO:0000256" key="2">
    <source>
        <dbReference type="ARBA" id="ARBA00005528"/>
    </source>
</evidence>
<evidence type="ECO:0000256" key="9">
    <source>
        <dbReference type="ARBA" id="ARBA00025699"/>
    </source>
</evidence>
<dbReference type="AlphaFoldDB" id="A0A382X1Y9"/>
<feature type="non-terminal residue" evidence="13">
    <location>
        <position position="207"/>
    </location>
</feature>
<dbReference type="InterPro" id="IPR015947">
    <property type="entry name" value="PUA-like_sf"/>
</dbReference>
<dbReference type="InterPro" id="IPR006700">
    <property type="entry name" value="RsmE"/>
</dbReference>
<organism evidence="13">
    <name type="scientific">marine metagenome</name>
    <dbReference type="NCBI Taxonomy" id="408172"/>
    <lineage>
        <taxon>unclassified sequences</taxon>
        <taxon>metagenomes</taxon>
        <taxon>ecological metagenomes</taxon>
    </lineage>
</organism>
<evidence type="ECO:0000256" key="4">
    <source>
        <dbReference type="ARBA" id="ARBA00022490"/>
    </source>
</evidence>
<comment type="subcellular location">
    <subcellularLocation>
        <location evidence="1">Cytoplasm</location>
    </subcellularLocation>
</comment>
<evidence type="ECO:0000256" key="6">
    <source>
        <dbReference type="ARBA" id="ARBA00022603"/>
    </source>
</evidence>
<accession>A0A382X1Y9</accession>
<feature type="domain" description="Ribosomal RNA small subunit methyltransferase E PUA-like" evidence="12">
    <location>
        <begin position="28"/>
        <end position="69"/>
    </location>
</feature>
<feature type="domain" description="Ribosomal RNA small subunit methyltransferase E methyltransferase" evidence="11">
    <location>
        <begin position="79"/>
        <end position="205"/>
    </location>
</feature>
<evidence type="ECO:0000256" key="5">
    <source>
        <dbReference type="ARBA" id="ARBA00022552"/>
    </source>
</evidence>
<proteinExistence type="inferred from homology"/>
<dbReference type="InterPro" id="IPR029028">
    <property type="entry name" value="Alpha/beta_knot_MTases"/>
</dbReference>
<dbReference type="InterPro" id="IPR029026">
    <property type="entry name" value="tRNA_m1G_MTases_N"/>
</dbReference>
<dbReference type="PIRSF" id="PIRSF015601">
    <property type="entry name" value="MTase_slr0722"/>
    <property type="match status" value="1"/>
</dbReference>
<evidence type="ECO:0000259" key="11">
    <source>
        <dbReference type="Pfam" id="PF04452"/>
    </source>
</evidence>
<dbReference type="NCBIfam" id="TIGR00046">
    <property type="entry name" value="RsmE family RNA methyltransferase"/>
    <property type="match status" value="1"/>
</dbReference>
<comment type="catalytic activity">
    <reaction evidence="10">
        <text>uridine(1498) in 16S rRNA + S-adenosyl-L-methionine = N(3)-methyluridine(1498) in 16S rRNA + S-adenosyl-L-homocysteine + H(+)</text>
        <dbReference type="Rhea" id="RHEA:42920"/>
        <dbReference type="Rhea" id="RHEA-COMP:10283"/>
        <dbReference type="Rhea" id="RHEA-COMP:10284"/>
        <dbReference type="ChEBI" id="CHEBI:15378"/>
        <dbReference type="ChEBI" id="CHEBI:57856"/>
        <dbReference type="ChEBI" id="CHEBI:59789"/>
        <dbReference type="ChEBI" id="CHEBI:65315"/>
        <dbReference type="ChEBI" id="CHEBI:74502"/>
        <dbReference type="EC" id="2.1.1.193"/>
    </reaction>
</comment>
<dbReference type="InterPro" id="IPR046886">
    <property type="entry name" value="RsmE_MTase_dom"/>
</dbReference>
<evidence type="ECO:0000256" key="1">
    <source>
        <dbReference type="ARBA" id="ARBA00004496"/>
    </source>
</evidence>
<dbReference type="GO" id="GO:0070042">
    <property type="term" value="F:rRNA (uridine-N3-)-methyltransferase activity"/>
    <property type="evidence" value="ECO:0007669"/>
    <property type="project" value="TreeGrafter"/>
</dbReference>
<gene>
    <name evidence="13" type="ORF">METZ01_LOCUS417459</name>
</gene>
<reference evidence="13" key="1">
    <citation type="submission" date="2018-05" db="EMBL/GenBank/DDBJ databases">
        <authorList>
            <person name="Lanie J.A."/>
            <person name="Ng W.-L."/>
            <person name="Kazmierczak K.M."/>
            <person name="Andrzejewski T.M."/>
            <person name="Davidsen T.M."/>
            <person name="Wayne K.J."/>
            <person name="Tettelin H."/>
            <person name="Glass J.I."/>
            <person name="Rusch D."/>
            <person name="Podicherti R."/>
            <person name="Tsui H.-C.T."/>
            <person name="Winkler M.E."/>
        </authorList>
    </citation>
    <scope>NUCLEOTIDE SEQUENCE</scope>
</reference>
<sequence>MKDILPLKRLFIKTELKEKSLINLSVSNTHYILNVLRIREKQKISIFNGFQGEWEGIIKSLNKKKSLILIYKQIKKQEENNLINIIYVPIKGHRNYYLIEKITELGVSNIYPIISEHSVIKKFNYKRANACAVAASQQSGRISVPKIHEFKSLKSILSSWNKKDKIIFCDETEKNFFFNDLFKSKPKEKINTILIGPEGGFSLSEKI</sequence>
<dbReference type="EMBL" id="UINC01163994">
    <property type="protein sequence ID" value="SVD64605.1"/>
    <property type="molecule type" value="Genomic_DNA"/>
</dbReference>
<dbReference type="Gene3D" id="2.40.240.20">
    <property type="entry name" value="Hypothetical PUA domain-like, domain 1"/>
    <property type="match status" value="1"/>
</dbReference>
<evidence type="ECO:0000259" key="12">
    <source>
        <dbReference type="Pfam" id="PF20260"/>
    </source>
</evidence>
<evidence type="ECO:0000313" key="13">
    <source>
        <dbReference type="EMBL" id="SVD64605.1"/>
    </source>
</evidence>
<evidence type="ECO:0000256" key="10">
    <source>
        <dbReference type="ARBA" id="ARBA00047944"/>
    </source>
</evidence>
<keyword evidence="8" id="KW-0949">S-adenosyl-L-methionine</keyword>
<dbReference type="EC" id="2.1.1.193" evidence="3"/>
<dbReference type="GO" id="GO:0070475">
    <property type="term" value="P:rRNA base methylation"/>
    <property type="evidence" value="ECO:0007669"/>
    <property type="project" value="TreeGrafter"/>
</dbReference>
<dbReference type="InterPro" id="IPR046887">
    <property type="entry name" value="RsmE_PUA-like"/>
</dbReference>
<dbReference type="SUPFAM" id="SSF88697">
    <property type="entry name" value="PUA domain-like"/>
    <property type="match status" value="1"/>
</dbReference>
<dbReference type="Pfam" id="PF04452">
    <property type="entry name" value="Methyltrans_RNA"/>
    <property type="match status" value="1"/>
</dbReference>
<comment type="function">
    <text evidence="9">Specifically methylates the N3 position of the uracil ring of uridine 1498 (m3U1498) in 16S rRNA. Acts on the fully assembled 30S ribosomal subunit.</text>
</comment>
<evidence type="ECO:0000256" key="8">
    <source>
        <dbReference type="ARBA" id="ARBA00022691"/>
    </source>
</evidence>
<evidence type="ECO:0000256" key="7">
    <source>
        <dbReference type="ARBA" id="ARBA00022679"/>
    </source>
</evidence>
<dbReference type="PANTHER" id="PTHR30027:SF3">
    <property type="entry name" value="16S RRNA (URACIL(1498)-N(3))-METHYLTRANSFERASE"/>
    <property type="match status" value="1"/>
</dbReference>
<dbReference type="CDD" id="cd18084">
    <property type="entry name" value="RsmE-like"/>
    <property type="match status" value="1"/>
</dbReference>
<dbReference type="Pfam" id="PF20260">
    <property type="entry name" value="PUA_4"/>
    <property type="match status" value="1"/>
</dbReference>
<keyword evidence="6" id="KW-0489">Methyltransferase</keyword>
<comment type="similarity">
    <text evidence="2">Belongs to the RNA methyltransferase RsmE family.</text>
</comment>
<dbReference type="Gene3D" id="3.40.1280.10">
    <property type="match status" value="1"/>
</dbReference>